<accession>A0A6J4IQM9</accession>
<gene>
    <name evidence="2" type="ORF">AVDCRST_MAG04-2348</name>
</gene>
<dbReference type="EMBL" id="CADCTL010000167">
    <property type="protein sequence ID" value="CAA9256618.1"/>
    <property type="molecule type" value="Genomic_DNA"/>
</dbReference>
<feature type="compositionally biased region" description="Basic and acidic residues" evidence="1">
    <location>
        <begin position="35"/>
        <end position="44"/>
    </location>
</feature>
<dbReference type="AlphaFoldDB" id="A0A6J4IQM9"/>
<sequence length="176" mass="18098">ERAAARLGLAVRRVVVARLRRRKLRAAGDAAADGGRARVDDGRAVQRPVRPRPSGARPEHDGGHVAGLAAGRRLGRAGGDRRDVRAVLARHRHRAPRLGAVPACAVAARGAGGAGAGHGWTGVGRGGGCRRDRGRDALARRGGRGGRGSVHRDEAPPALAARLGGGLRLVGDGLRL</sequence>
<feature type="non-terminal residue" evidence="2">
    <location>
        <position position="1"/>
    </location>
</feature>
<evidence type="ECO:0000256" key="1">
    <source>
        <dbReference type="SAM" id="MobiDB-lite"/>
    </source>
</evidence>
<organism evidence="2">
    <name type="scientific">uncultured Acetobacteraceae bacterium</name>
    <dbReference type="NCBI Taxonomy" id="169975"/>
    <lineage>
        <taxon>Bacteria</taxon>
        <taxon>Pseudomonadati</taxon>
        <taxon>Pseudomonadota</taxon>
        <taxon>Alphaproteobacteria</taxon>
        <taxon>Acetobacterales</taxon>
        <taxon>Acetobacteraceae</taxon>
        <taxon>environmental samples</taxon>
    </lineage>
</organism>
<evidence type="ECO:0000313" key="2">
    <source>
        <dbReference type="EMBL" id="CAA9256618.1"/>
    </source>
</evidence>
<proteinExistence type="predicted"/>
<reference evidence="2" key="1">
    <citation type="submission" date="2020-02" db="EMBL/GenBank/DDBJ databases">
        <authorList>
            <person name="Meier V. D."/>
        </authorList>
    </citation>
    <scope>NUCLEOTIDE SEQUENCE</scope>
    <source>
        <strain evidence="2">AVDCRST_MAG04</strain>
    </source>
</reference>
<feature type="region of interest" description="Disordered" evidence="1">
    <location>
        <begin position="26"/>
        <end position="66"/>
    </location>
</feature>
<name>A0A6J4IQM9_9PROT</name>
<feature type="non-terminal residue" evidence="2">
    <location>
        <position position="176"/>
    </location>
</feature>
<protein>
    <submittedName>
        <fullName evidence="2">Chromate transport protein ChrA</fullName>
    </submittedName>
</protein>